<reference evidence="2" key="1">
    <citation type="journal article" date="2022" name="bioRxiv">
        <title>Sequencing and chromosome-scale assembly of the giantPleurodeles waltlgenome.</title>
        <authorList>
            <person name="Brown T."/>
            <person name="Elewa A."/>
            <person name="Iarovenko S."/>
            <person name="Subramanian E."/>
            <person name="Araus A.J."/>
            <person name="Petzold A."/>
            <person name="Susuki M."/>
            <person name="Suzuki K.-i.T."/>
            <person name="Hayashi T."/>
            <person name="Toyoda A."/>
            <person name="Oliveira C."/>
            <person name="Osipova E."/>
            <person name="Leigh N.D."/>
            <person name="Simon A."/>
            <person name="Yun M.H."/>
        </authorList>
    </citation>
    <scope>NUCLEOTIDE SEQUENCE</scope>
    <source>
        <strain evidence="2">20211129_DDA</strain>
        <tissue evidence="2">Liver</tissue>
    </source>
</reference>
<comment type="caution">
    <text evidence="2">The sequence shown here is derived from an EMBL/GenBank/DDBJ whole genome shotgun (WGS) entry which is preliminary data.</text>
</comment>
<feature type="compositionally biased region" description="Basic and acidic residues" evidence="1">
    <location>
        <begin position="82"/>
        <end position="97"/>
    </location>
</feature>
<keyword evidence="3" id="KW-1185">Reference proteome</keyword>
<name>A0AAV7LTA2_PLEWA</name>
<evidence type="ECO:0000313" key="2">
    <source>
        <dbReference type="EMBL" id="KAJ1090785.1"/>
    </source>
</evidence>
<feature type="compositionally biased region" description="Polar residues" evidence="1">
    <location>
        <begin position="22"/>
        <end position="35"/>
    </location>
</feature>
<feature type="compositionally biased region" description="Basic and acidic residues" evidence="1">
    <location>
        <begin position="162"/>
        <end position="192"/>
    </location>
</feature>
<dbReference type="AlphaFoldDB" id="A0AAV7LTA2"/>
<feature type="compositionally biased region" description="Basic and acidic residues" evidence="1">
    <location>
        <begin position="108"/>
        <end position="118"/>
    </location>
</feature>
<organism evidence="2 3">
    <name type="scientific">Pleurodeles waltl</name>
    <name type="common">Iberian ribbed newt</name>
    <dbReference type="NCBI Taxonomy" id="8319"/>
    <lineage>
        <taxon>Eukaryota</taxon>
        <taxon>Metazoa</taxon>
        <taxon>Chordata</taxon>
        <taxon>Craniata</taxon>
        <taxon>Vertebrata</taxon>
        <taxon>Euteleostomi</taxon>
        <taxon>Amphibia</taxon>
        <taxon>Batrachia</taxon>
        <taxon>Caudata</taxon>
        <taxon>Salamandroidea</taxon>
        <taxon>Salamandridae</taxon>
        <taxon>Pleurodelinae</taxon>
        <taxon>Pleurodeles</taxon>
    </lineage>
</organism>
<dbReference type="EMBL" id="JANPWB010000015">
    <property type="protein sequence ID" value="KAJ1090785.1"/>
    <property type="molecule type" value="Genomic_DNA"/>
</dbReference>
<feature type="compositionally biased region" description="Basic residues" evidence="1">
    <location>
        <begin position="151"/>
        <end position="161"/>
    </location>
</feature>
<evidence type="ECO:0000313" key="3">
    <source>
        <dbReference type="Proteomes" id="UP001066276"/>
    </source>
</evidence>
<sequence length="214" mass="25214">MLHNFPLRHSNPSVTEVPLQRGETQLKTKPLSSSPWAVWGENSPEMRSGSVVMTLKGRQSRVRQRKAEKENEGEKQTNNQPKQEEKPLQKPMRDPTRRSRKCVHRRRRDEEKKTRPDSGTEVSGDSHTAEQPCHVPGGTWLHNIRRVTTLKGRKSRVRRRKAEKENEDEKQTNNKPKREEKTPQKLTLEKMWDPTQRNQKRVHRSWRDEGEKRG</sequence>
<feature type="compositionally biased region" description="Basic and acidic residues" evidence="1">
    <location>
        <begin position="205"/>
        <end position="214"/>
    </location>
</feature>
<feature type="compositionally biased region" description="Basic residues" evidence="1">
    <location>
        <begin position="98"/>
        <end position="107"/>
    </location>
</feature>
<gene>
    <name evidence="2" type="ORF">NDU88_003914</name>
</gene>
<feature type="region of interest" description="Disordered" evidence="1">
    <location>
        <begin position="1"/>
        <end position="214"/>
    </location>
</feature>
<evidence type="ECO:0000256" key="1">
    <source>
        <dbReference type="SAM" id="MobiDB-lite"/>
    </source>
</evidence>
<feature type="compositionally biased region" description="Basic and acidic residues" evidence="1">
    <location>
        <begin position="65"/>
        <end position="75"/>
    </location>
</feature>
<proteinExistence type="predicted"/>
<accession>A0AAV7LTA2</accession>
<protein>
    <submittedName>
        <fullName evidence="2">Uncharacterized protein</fullName>
    </submittedName>
</protein>
<dbReference type="Proteomes" id="UP001066276">
    <property type="component" value="Chromosome 11"/>
</dbReference>